<dbReference type="Gene3D" id="3.90.1150.10">
    <property type="entry name" value="Aspartate Aminotransferase, domain 1"/>
    <property type="match status" value="1"/>
</dbReference>
<evidence type="ECO:0008006" key="2">
    <source>
        <dbReference type="Google" id="ProtNLM"/>
    </source>
</evidence>
<dbReference type="EMBL" id="BARS01018269">
    <property type="protein sequence ID" value="GAF92576.1"/>
    <property type="molecule type" value="Genomic_DNA"/>
</dbReference>
<reference evidence="1" key="1">
    <citation type="journal article" date="2014" name="Front. Microbiol.">
        <title>High frequency of phylogenetically diverse reductive dehalogenase-homologous genes in deep subseafloor sedimentary metagenomes.</title>
        <authorList>
            <person name="Kawai M."/>
            <person name="Futagami T."/>
            <person name="Toyoda A."/>
            <person name="Takaki Y."/>
            <person name="Nishi S."/>
            <person name="Hori S."/>
            <person name="Arai W."/>
            <person name="Tsubouchi T."/>
            <person name="Morono Y."/>
            <person name="Uchiyama I."/>
            <person name="Ito T."/>
            <person name="Fujiyama A."/>
            <person name="Inagaki F."/>
            <person name="Takami H."/>
        </authorList>
    </citation>
    <scope>NUCLEOTIDE SEQUENCE</scope>
    <source>
        <strain evidence="1">Expedition CK06-06</strain>
    </source>
</reference>
<proteinExistence type="predicted"/>
<comment type="caution">
    <text evidence="1">The sequence shown here is derived from an EMBL/GenBank/DDBJ whole genome shotgun (WGS) entry which is preliminary data.</text>
</comment>
<protein>
    <recommendedName>
        <fullName evidence="2">DegT/DnrJ/EryC1/StrS aminotransferase</fullName>
    </recommendedName>
</protein>
<accession>X0TZM8</accession>
<gene>
    <name evidence="1" type="ORF">S01H1_29744</name>
</gene>
<name>X0TZM8_9ZZZZ</name>
<dbReference type="AlphaFoldDB" id="X0TZM8"/>
<feature type="non-terminal residue" evidence="1">
    <location>
        <position position="1"/>
    </location>
</feature>
<sequence>ALATRTIALPFHTGLTPDDVDRVCSELRRLL</sequence>
<dbReference type="InterPro" id="IPR015422">
    <property type="entry name" value="PyrdxlP-dep_Trfase_small"/>
</dbReference>
<evidence type="ECO:0000313" key="1">
    <source>
        <dbReference type="EMBL" id="GAF92576.1"/>
    </source>
</evidence>
<organism evidence="1">
    <name type="scientific">marine sediment metagenome</name>
    <dbReference type="NCBI Taxonomy" id="412755"/>
    <lineage>
        <taxon>unclassified sequences</taxon>
        <taxon>metagenomes</taxon>
        <taxon>ecological metagenomes</taxon>
    </lineage>
</organism>